<dbReference type="PANTHER" id="PTHR22142">
    <property type="match status" value="1"/>
</dbReference>
<evidence type="ECO:0000256" key="4">
    <source>
        <dbReference type="ARBA" id="ARBA00022776"/>
    </source>
</evidence>
<sequence length="278" mass="31413">MSKEEQMATLNEQAALLHSNLTEFDKLLKETARQYESIQSLGIMHGAFFMASHTVFDYVNTTIMLGNQPQELVYSTIENFETEPDITSLARISETMNKTEEKRRAKLTRLQSGITKLEEQLAEVKGKLESLNQPSEALKEQIGNLGKNPLDPSESTFQLINSKSGELDSMKVALAKQLTDVESQINQIHMAKMNLTKQKEELLQQKEQALAVSVAENHNSSSMKISLFRSLGVHVGTAEKSDKIVIFDEKKNQTSVLDVDEKYSDYFISNYIWERLGT</sequence>
<proteinExistence type="inferred from homology"/>
<organism evidence="12 13">
    <name type="scientific">Candidozyma haemuli</name>
    <dbReference type="NCBI Taxonomy" id="45357"/>
    <lineage>
        <taxon>Eukaryota</taxon>
        <taxon>Fungi</taxon>
        <taxon>Dikarya</taxon>
        <taxon>Ascomycota</taxon>
        <taxon>Saccharomycotina</taxon>
        <taxon>Pichiomycetes</taxon>
        <taxon>Metschnikowiaceae</taxon>
        <taxon>Candidozyma</taxon>
    </lineage>
</organism>
<evidence type="ECO:0000256" key="2">
    <source>
        <dbReference type="ARBA" id="ARBA00022454"/>
    </source>
</evidence>
<dbReference type="Proteomes" id="UP000825434">
    <property type="component" value="Chromosome 2"/>
</dbReference>
<evidence type="ECO:0000256" key="7">
    <source>
        <dbReference type="ARBA" id="ARBA00023242"/>
    </source>
</evidence>
<reference evidence="12 13" key="1">
    <citation type="submission" date="2021-06" db="EMBL/GenBank/DDBJ databases">
        <title>Candida outbreak in Lebanon.</title>
        <authorList>
            <person name="Finianos M."/>
        </authorList>
    </citation>
    <scope>NUCLEOTIDE SEQUENCE [LARGE SCALE GENOMIC DNA]</scope>
    <source>
        <strain evidence="12">CA3LBN</strain>
    </source>
</reference>
<keyword evidence="6 11" id="KW-0175">Coiled coil</keyword>
<dbReference type="PANTHER" id="PTHR22142:SF2">
    <property type="entry name" value="KINETOCHORE PROTEIN SPC24"/>
    <property type="match status" value="1"/>
</dbReference>
<evidence type="ECO:0000256" key="11">
    <source>
        <dbReference type="SAM" id="Coils"/>
    </source>
</evidence>
<keyword evidence="3 10" id="KW-0132">Cell division</keyword>
<keyword evidence="4 10" id="KW-0498">Mitosis</keyword>
<dbReference type="SUPFAM" id="SSF143026">
    <property type="entry name" value="Kinetochore globular domain"/>
    <property type="match status" value="1"/>
</dbReference>
<gene>
    <name evidence="12" type="ORF">CA3LBN_001514</name>
</gene>
<accession>A0ABX8I471</accession>
<evidence type="ECO:0000313" key="12">
    <source>
        <dbReference type="EMBL" id="QWU87249.1"/>
    </source>
</evidence>
<keyword evidence="13" id="KW-1185">Reference proteome</keyword>
<dbReference type="Pfam" id="PF08286">
    <property type="entry name" value="Spc24"/>
    <property type="match status" value="1"/>
</dbReference>
<evidence type="ECO:0000256" key="1">
    <source>
        <dbReference type="ARBA" id="ARBA00007804"/>
    </source>
</evidence>
<keyword evidence="8 10" id="KW-0131">Cell cycle</keyword>
<dbReference type="EMBL" id="CP076662">
    <property type="protein sequence ID" value="QWU87249.1"/>
    <property type="molecule type" value="Genomic_DNA"/>
</dbReference>
<feature type="coiled-coil region" evidence="11">
    <location>
        <begin position="107"/>
        <end position="134"/>
    </location>
</feature>
<evidence type="ECO:0000256" key="8">
    <source>
        <dbReference type="ARBA" id="ARBA00023306"/>
    </source>
</evidence>
<evidence type="ECO:0000256" key="3">
    <source>
        <dbReference type="ARBA" id="ARBA00022618"/>
    </source>
</evidence>
<protein>
    <recommendedName>
        <fullName evidence="10">Kinetochore protein Spc24</fullName>
    </recommendedName>
</protein>
<comment type="subunit">
    <text evidence="10">Component of the NDC80 complex.</text>
</comment>
<evidence type="ECO:0000256" key="5">
    <source>
        <dbReference type="ARBA" id="ARBA00022838"/>
    </source>
</evidence>
<dbReference type="InterPro" id="IPR013183">
    <property type="entry name" value="Hsk3-like"/>
</dbReference>
<feature type="coiled-coil region" evidence="11">
    <location>
        <begin position="185"/>
        <end position="212"/>
    </location>
</feature>
<name>A0ABX8I471_9ASCO</name>
<dbReference type="CDD" id="cd11565">
    <property type="entry name" value="RWD_Spc24"/>
    <property type="match status" value="1"/>
</dbReference>
<comment type="subcellular location">
    <subcellularLocation>
        <location evidence="10">Nucleus</location>
    </subcellularLocation>
    <subcellularLocation>
        <location evidence="10">Chromosome</location>
        <location evidence="10">Centromere</location>
        <location evidence="10">Kinetochore</location>
    </subcellularLocation>
</comment>
<evidence type="ECO:0000256" key="10">
    <source>
        <dbReference type="RuleBase" id="RU368011"/>
    </source>
</evidence>
<comment type="function">
    <text evidence="10">Acts as a component of the essential kinetochore-associated NDC80 complex, which is required for chromosome segregation and spindle checkpoint activity.</text>
</comment>
<dbReference type="Pfam" id="PF08227">
    <property type="entry name" value="DASH_Hsk3"/>
    <property type="match status" value="1"/>
</dbReference>
<comment type="similarity">
    <text evidence="1 10">Belongs to the SPC24 family.</text>
</comment>
<keyword evidence="5 10" id="KW-0995">Kinetochore</keyword>
<keyword evidence="7 10" id="KW-0539">Nucleus</keyword>
<evidence type="ECO:0000313" key="13">
    <source>
        <dbReference type="Proteomes" id="UP000825434"/>
    </source>
</evidence>
<evidence type="ECO:0000256" key="6">
    <source>
        <dbReference type="ARBA" id="ARBA00023054"/>
    </source>
</evidence>
<keyword evidence="2 10" id="KW-0158">Chromosome</keyword>
<dbReference type="InterPro" id="IPR013252">
    <property type="entry name" value="Ndc80_Spc24"/>
</dbReference>
<dbReference type="Gene3D" id="3.30.160.430">
    <property type="match status" value="1"/>
</dbReference>
<keyword evidence="9 10" id="KW-0137">Centromere</keyword>
<dbReference type="Gene3D" id="1.10.287.1490">
    <property type="match status" value="1"/>
</dbReference>
<dbReference type="InterPro" id="IPR038066">
    <property type="entry name" value="Spc24_Fungi_globular_sf"/>
</dbReference>
<evidence type="ECO:0000256" key="9">
    <source>
        <dbReference type="ARBA" id="ARBA00023328"/>
    </source>
</evidence>